<proteinExistence type="predicted"/>
<keyword evidence="2" id="KW-1185">Reference proteome</keyword>
<evidence type="ECO:0000313" key="1">
    <source>
        <dbReference type="EMBL" id="GMH23016.1"/>
    </source>
</evidence>
<dbReference type="EMBL" id="BSYO01000025">
    <property type="protein sequence ID" value="GMH23016.1"/>
    <property type="molecule type" value="Genomic_DNA"/>
</dbReference>
<evidence type="ECO:0000313" key="2">
    <source>
        <dbReference type="Proteomes" id="UP001279734"/>
    </source>
</evidence>
<accession>A0AAD3T6Q1</accession>
<dbReference type="Proteomes" id="UP001279734">
    <property type="component" value="Unassembled WGS sequence"/>
</dbReference>
<gene>
    <name evidence="1" type="ORF">Nepgr_024859</name>
</gene>
<dbReference type="AlphaFoldDB" id="A0AAD3T6Q1"/>
<name>A0AAD3T6Q1_NEPGR</name>
<protein>
    <submittedName>
        <fullName evidence="1">Uncharacterized protein</fullName>
    </submittedName>
</protein>
<reference evidence="1" key="1">
    <citation type="submission" date="2023-05" db="EMBL/GenBank/DDBJ databases">
        <title>Nepenthes gracilis genome sequencing.</title>
        <authorList>
            <person name="Fukushima K."/>
        </authorList>
    </citation>
    <scope>NUCLEOTIDE SEQUENCE</scope>
    <source>
        <strain evidence="1">SING2019-196</strain>
    </source>
</reference>
<organism evidence="1 2">
    <name type="scientific">Nepenthes gracilis</name>
    <name type="common">Slender pitcher plant</name>
    <dbReference type="NCBI Taxonomy" id="150966"/>
    <lineage>
        <taxon>Eukaryota</taxon>
        <taxon>Viridiplantae</taxon>
        <taxon>Streptophyta</taxon>
        <taxon>Embryophyta</taxon>
        <taxon>Tracheophyta</taxon>
        <taxon>Spermatophyta</taxon>
        <taxon>Magnoliopsida</taxon>
        <taxon>eudicotyledons</taxon>
        <taxon>Gunneridae</taxon>
        <taxon>Pentapetalae</taxon>
        <taxon>Caryophyllales</taxon>
        <taxon>Nepenthaceae</taxon>
        <taxon>Nepenthes</taxon>
    </lineage>
</organism>
<sequence>MESLLKERHDCFVLQNCRAMLSPASIDLLGVAKWESNLVAYFEGEKVGGRTLNPDLPATFHMVQARSNCCVSVPADGKPIRS</sequence>
<comment type="caution">
    <text evidence="1">The sequence shown here is derived from an EMBL/GenBank/DDBJ whole genome shotgun (WGS) entry which is preliminary data.</text>
</comment>